<name>A0A3D9HXR6_9PROT</name>
<sequence length="262" mass="28131">MTATHAHFLTETNLQECEGVRHGFFTRKGGVSEGIYQGLNCGPGSDDDPDHVRENRARVARAMQADPGDLATLYQIHSADVVTVDTVWDRVDAPRADAMVTDRPGILLGILTADCGPLLFADRKAGVVGAAHAGWKGALGGVGGATIDAMETLGAARENIVAVLGPCIAQESYEVGPDFPLPFLEQDPDNARFFKSSSRAGHHMFDMAGYIVSRLQADGIGQVEALNRDTREAPELFFSYRRTTLAGEPDYGRQISAIMLEG</sequence>
<keyword evidence="5" id="KW-0378">Hydrolase</keyword>
<evidence type="ECO:0000313" key="12">
    <source>
        <dbReference type="Proteomes" id="UP000256845"/>
    </source>
</evidence>
<dbReference type="RefSeq" id="WP_115935363.1">
    <property type="nucleotide sequence ID" value="NZ_QRDW01000001.1"/>
</dbReference>
<protein>
    <recommendedName>
        <fullName evidence="10">Purine nucleoside phosphorylase</fullName>
    </recommendedName>
</protein>
<dbReference type="Pfam" id="PF02578">
    <property type="entry name" value="Cu-oxidase_4"/>
    <property type="match status" value="1"/>
</dbReference>
<organism evidence="11 12">
    <name type="scientific">Aestuariispira insulae</name>
    <dbReference type="NCBI Taxonomy" id="1461337"/>
    <lineage>
        <taxon>Bacteria</taxon>
        <taxon>Pseudomonadati</taxon>
        <taxon>Pseudomonadota</taxon>
        <taxon>Alphaproteobacteria</taxon>
        <taxon>Rhodospirillales</taxon>
        <taxon>Kiloniellaceae</taxon>
        <taxon>Aestuariispira</taxon>
    </lineage>
</organism>
<comment type="catalytic activity">
    <reaction evidence="9">
        <text>S-methyl-5'-thioadenosine + phosphate = 5-(methylsulfanyl)-alpha-D-ribose 1-phosphate + adenine</text>
        <dbReference type="Rhea" id="RHEA:11852"/>
        <dbReference type="ChEBI" id="CHEBI:16708"/>
        <dbReference type="ChEBI" id="CHEBI:17509"/>
        <dbReference type="ChEBI" id="CHEBI:43474"/>
        <dbReference type="ChEBI" id="CHEBI:58533"/>
        <dbReference type="EC" id="2.4.2.28"/>
    </reaction>
    <physiologicalReaction direction="left-to-right" evidence="9">
        <dbReference type="Rhea" id="RHEA:11853"/>
    </physiologicalReaction>
</comment>
<comment type="catalytic activity">
    <reaction evidence="8">
        <text>adenosine + phosphate = alpha-D-ribose 1-phosphate + adenine</text>
        <dbReference type="Rhea" id="RHEA:27642"/>
        <dbReference type="ChEBI" id="CHEBI:16335"/>
        <dbReference type="ChEBI" id="CHEBI:16708"/>
        <dbReference type="ChEBI" id="CHEBI:43474"/>
        <dbReference type="ChEBI" id="CHEBI:57720"/>
        <dbReference type="EC" id="2.4.2.1"/>
    </reaction>
    <physiologicalReaction direction="left-to-right" evidence="8">
        <dbReference type="Rhea" id="RHEA:27643"/>
    </physiologicalReaction>
</comment>
<reference evidence="11 12" key="1">
    <citation type="submission" date="2018-07" db="EMBL/GenBank/DDBJ databases">
        <title>Genomic Encyclopedia of Type Strains, Phase III (KMG-III): the genomes of soil and plant-associated and newly described type strains.</title>
        <authorList>
            <person name="Whitman W."/>
        </authorList>
    </citation>
    <scope>NUCLEOTIDE SEQUENCE [LARGE SCALE GENOMIC DNA]</scope>
    <source>
        <strain evidence="11 12">CECT 8488</strain>
    </source>
</reference>
<dbReference type="NCBIfam" id="TIGR00726">
    <property type="entry name" value="peptidoglycan editing factor PgeF"/>
    <property type="match status" value="1"/>
</dbReference>
<dbReference type="OrthoDB" id="4279at2"/>
<comment type="caution">
    <text evidence="11">The sequence shown here is derived from an EMBL/GenBank/DDBJ whole genome shotgun (WGS) entry which is preliminary data.</text>
</comment>
<evidence type="ECO:0000313" key="11">
    <source>
        <dbReference type="EMBL" id="RED54298.1"/>
    </source>
</evidence>
<dbReference type="AlphaFoldDB" id="A0A3D9HXR6"/>
<accession>A0A3D9HXR6</accession>
<evidence type="ECO:0000256" key="2">
    <source>
        <dbReference type="ARBA" id="ARBA00007353"/>
    </source>
</evidence>
<evidence type="ECO:0000256" key="5">
    <source>
        <dbReference type="ARBA" id="ARBA00022801"/>
    </source>
</evidence>
<proteinExistence type="inferred from homology"/>
<dbReference type="SUPFAM" id="SSF64438">
    <property type="entry name" value="CNF1/YfiH-like putative cysteine hydrolases"/>
    <property type="match status" value="1"/>
</dbReference>
<dbReference type="Proteomes" id="UP000256845">
    <property type="component" value="Unassembled WGS sequence"/>
</dbReference>
<keyword evidence="6" id="KW-0862">Zinc</keyword>
<dbReference type="EMBL" id="QRDW01000001">
    <property type="protein sequence ID" value="RED54298.1"/>
    <property type="molecule type" value="Genomic_DNA"/>
</dbReference>
<evidence type="ECO:0000256" key="4">
    <source>
        <dbReference type="ARBA" id="ARBA00022723"/>
    </source>
</evidence>
<dbReference type="InterPro" id="IPR003730">
    <property type="entry name" value="Cu_polyphenol_OxRdtase"/>
</dbReference>
<gene>
    <name evidence="11" type="ORF">DFP90_1011101</name>
</gene>
<dbReference type="Gene3D" id="3.60.140.10">
    <property type="entry name" value="CNF1/YfiH-like putative cysteine hydrolases"/>
    <property type="match status" value="1"/>
</dbReference>
<comment type="catalytic activity">
    <reaction evidence="7">
        <text>adenosine + H2O + H(+) = inosine + NH4(+)</text>
        <dbReference type="Rhea" id="RHEA:24408"/>
        <dbReference type="ChEBI" id="CHEBI:15377"/>
        <dbReference type="ChEBI" id="CHEBI:15378"/>
        <dbReference type="ChEBI" id="CHEBI:16335"/>
        <dbReference type="ChEBI" id="CHEBI:17596"/>
        <dbReference type="ChEBI" id="CHEBI:28938"/>
        <dbReference type="EC" id="3.5.4.4"/>
    </reaction>
    <physiologicalReaction direction="left-to-right" evidence="7">
        <dbReference type="Rhea" id="RHEA:24409"/>
    </physiologicalReaction>
</comment>
<comment type="catalytic activity">
    <reaction evidence="1">
        <text>inosine + phosphate = alpha-D-ribose 1-phosphate + hypoxanthine</text>
        <dbReference type="Rhea" id="RHEA:27646"/>
        <dbReference type="ChEBI" id="CHEBI:17368"/>
        <dbReference type="ChEBI" id="CHEBI:17596"/>
        <dbReference type="ChEBI" id="CHEBI:43474"/>
        <dbReference type="ChEBI" id="CHEBI:57720"/>
        <dbReference type="EC" id="2.4.2.1"/>
    </reaction>
    <physiologicalReaction direction="left-to-right" evidence="1">
        <dbReference type="Rhea" id="RHEA:27647"/>
    </physiologicalReaction>
</comment>
<dbReference type="CDD" id="cd16833">
    <property type="entry name" value="YfiH"/>
    <property type="match status" value="1"/>
</dbReference>
<dbReference type="InterPro" id="IPR011324">
    <property type="entry name" value="Cytotoxic_necrot_fac-like_cat"/>
</dbReference>
<dbReference type="InterPro" id="IPR038371">
    <property type="entry name" value="Cu_polyphenol_OxRdtase_sf"/>
</dbReference>
<evidence type="ECO:0000256" key="3">
    <source>
        <dbReference type="ARBA" id="ARBA00022679"/>
    </source>
</evidence>
<keyword evidence="3" id="KW-0808">Transferase</keyword>
<evidence type="ECO:0000256" key="9">
    <source>
        <dbReference type="ARBA" id="ARBA00049893"/>
    </source>
</evidence>
<evidence type="ECO:0000256" key="7">
    <source>
        <dbReference type="ARBA" id="ARBA00047989"/>
    </source>
</evidence>
<keyword evidence="12" id="KW-1185">Reference proteome</keyword>
<dbReference type="PANTHER" id="PTHR30616:SF2">
    <property type="entry name" value="PURINE NUCLEOSIDE PHOSPHORYLASE LACC1"/>
    <property type="match status" value="1"/>
</dbReference>
<dbReference type="GO" id="GO:0016787">
    <property type="term" value="F:hydrolase activity"/>
    <property type="evidence" value="ECO:0007669"/>
    <property type="project" value="UniProtKB-KW"/>
</dbReference>
<evidence type="ECO:0000256" key="10">
    <source>
        <dbReference type="RuleBase" id="RU361274"/>
    </source>
</evidence>
<dbReference type="GO" id="GO:0017061">
    <property type="term" value="F:S-methyl-5-thioadenosine phosphorylase activity"/>
    <property type="evidence" value="ECO:0007669"/>
    <property type="project" value="UniProtKB-EC"/>
</dbReference>
<evidence type="ECO:0000256" key="1">
    <source>
        <dbReference type="ARBA" id="ARBA00000553"/>
    </source>
</evidence>
<dbReference type="GO" id="GO:0005507">
    <property type="term" value="F:copper ion binding"/>
    <property type="evidence" value="ECO:0007669"/>
    <property type="project" value="TreeGrafter"/>
</dbReference>
<comment type="similarity">
    <text evidence="2 10">Belongs to the purine nucleoside phosphorylase YfiH/LACC1 family.</text>
</comment>
<dbReference type="PANTHER" id="PTHR30616">
    <property type="entry name" value="UNCHARACTERIZED PROTEIN YFIH"/>
    <property type="match status" value="1"/>
</dbReference>
<evidence type="ECO:0000256" key="6">
    <source>
        <dbReference type="ARBA" id="ARBA00022833"/>
    </source>
</evidence>
<keyword evidence="4" id="KW-0479">Metal-binding</keyword>
<evidence type="ECO:0000256" key="8">
    <source>
        <dbReference type="ARBA" id="ARBA00048968"/>
    </source>
</evidence>